<dbReference type="SUPFAM" id="SSF56235">
    <property type="entry name" value="N-terminal nucleophile aminohydrolases (Ntn hydrolases)"/>
    <property type="match status" value="1"/>
</dbReference>
<dbReference type="RefSeq" id="WP_153532070.1">
    <property type="nucleotide sequence ID" value="NZ_WEGH01000001.1"/>
</dbReference>
<name>A0A7K0BTC2_9ACTN</name>
<dbReference type="GO" id="GO:0006002">
    <property type="term" value="P:fructose 6-phosphate metabolic process"/>
    <property type="evidence" value="ECO:0007669"/>
    <property type="project" value="TreeGrafter"/>
</dbReference>
<dbReference type="OrthoDB" id="3456346at2"/>
<dbReference type="GO" id="GO:0006487">
    <property type="term" value="P:protein N-linked glycosylation"/>
    <property type="evidence" value="ECO:0007669"/>
    <property type="project" value="TreeGrafter"/>
</dbReference>
<dbReference type="GO" id="GO:0006047">
    <property type="term" value="P:UDP-N-acetylglucosamine metabolic process"/>
    <property type="evidence" value="ECO:0007669"/>
    <property type="project" value="TreeGrafter"/>
</dbReference>
<dbReference type="PANTHER" id="PTHR10937">
    <property type="entry name" value="GLUCOSAMINE--FRUCTOSE-6-PHOSPHATE AMINOTRANSFERASE, ISOMERIZING"/>
    <property type="match status" value="1"/>
</dbReference>
<keyword evidence="9" id="KW-1185">Reference proteome</keyword>
<proteinExistence type="predicted"/>
<evidence type="ECO:0000256" key="4">
    <source>
        <dbReference type="ARBA" id="ARBA00022576"/>
    </source>
</evidence>
<evidence type="ECO:0000256" key="3">
    <source>
        <dbReference type="ARBA" id="ARBA00016090"/>
    </source>
</evidence>
<organism evidence="8 9">
    <name type="scientific">Actinomadura macrotermitis</name>
    <dbReference type="NCBI Taxonomy" id="2585200"/>
    <lineage>
        <taxon>Bacteria</taxon>
        <taxon>Bacillati</taxon>
        <taxon>Actinomycetota</taxon>
        <taxon>Actinomycetes</taxon>
        <taxon>Streptosporangiales</taxon>
        <taxon>Thermomonosporaceae</taxon>
        <taxon>Actinomadura</taxon>
    </lineage>
</organism>
<dbReference type="Gene3D" id="3.60.20.10">
    <property type="entry name" value="Glutamine Phosphoribosylpyrophosphate, subunit 1, domain 1"/>
    <property type="match status" value="1"/>
</dbReference>
<evidence type="ECO:0000256" key="2">
    <source>
        <dbReference type="ARBA" id="ARBA00012916"/>
    </source>
</evidence>
<dbReference type="GO" id="GO:0005829">
    <property type="term" value="C:cytosol"/>
    <property type="evidence" value="ECO:0007669"/>
    <property type="project" value="TreeGrafter"/>
</dbReference>
<dbReference type="PROSITE" id="PS51278">
    <property type="entry name" value="GATASE_TYPE_2"/>
    <property type="match status" value="1"/>
</dbReference>
<dbReference type="AlphaFoldDB" id="A0A7K0BTC2"/>
<feature type="domain" description="Glutamine amidotransferase type-2" evidence="7">
    <location>
        <begin position="2"/>
        <end position="254"/>
    </location>
</feature>
<dbReference type="GO" id="GO:0004360">
    <property type="term" value="F:glutamine-fructose-6-phosphate transaminase (isomerizing) activity"/>
    <property type="evidence" value="ECO:0007669"/>
    <property type="project" value="UniProtKB-EC"/>
</dbReference>
<dbReference type="EC" id="2.6.1.16" evidence="2"/>
<keyword evidence="6" id="KW-0315">Glutamine amidotransferase</keyword>
<accession>A0A7K0BTC2</accession>
<keyword evidence="4" id="KW-0032">Aminotransferase</keyword>
<evidence type="ECO:0000256" key="1">
    <source>
        <dbReference type="ARBA" id="ARBA00001031"/>
    </source>
</evidence>
<dbReference type="EMBL" id="WEGH01000001">
    <property type="protein sequence ID" value="MQY04286.1"/>
    <property type="molecule type" value="Genomic_DNA"/>
</dbReference>
<evidence type="ECO:0000313" key="8">
    <source>
        <dbReference type="EMBL" id="MQY04286.1"/>
    </source>
</evidence>
<evidence type="ECO:0000259" key="7">
    <source>
        <dbReference type="PROSITE" id="PS51278"/>
    </source>
</evidence>
<dbReference type="InterPro" id="IPR017932">
    <property type="entry name" value="GATase_2_dom"/>
</dbReference>
<dbReference type="CDD" id="cd00352">
    <property type="entry name" value="Gn_AT_II"/>
    <property type="match status" value="1"/>
</dbReference>
<protein>
    <recommendedName>
        <fullName evidence="3">Glutamine--fructose-6-phosphate aminotransferase [isomerizing]</fullName>
        <ecNumber evidence="2">2.6.1.16</ecNumber>
    </recommendedName>
</protein>
<evidence type="ECO:0000256" key="5">
    <source>
        <dbReference type="ARBA" id="ARBA00022679"/>
    </source>
</evidence>
<dbReference type="Proteomes" id="UP000487268">
    <property type="component" value="Unassembled WGS sequence"/>
</dbReference>
<evidence type="ECO:0000256" key="6">
    <source>
        <dbReference type="ARBA" id="ARBA00022962"/>
    </source>
</evidence>
<dbReference type="PANTHER" id="PTHR10937:SF0">
    <property type="entry name" value="GLUTAMINE--FRUCTOSE-6-PHOSPHATE TRANSAMINASE (ISOMERIZING)"/>
    <property type="match status" value="1"/>
</dbReference>
<reference evidence="8 9" key="1">
    <citation type="submission" date="2019-10" db="EMBL/GenBank/DDBJ databases">
        <title>Actinomadura rubteroloni sp. nov. and Actinomadura macrotermitis sp. nov., isolated from the gut of fungus growing-termite Macrotermes natalensis.</title>
        <authorList>
            <person name="Benndorf R."/>
            <person name="Martin K."/>
            <person name="Kuefner M."/>
            <person name="De Beer W."/>
            <person name="Kaster A.-K."/>
            <person name="Vollmers J."/>
            <person name="Poulsen M."/>
            <person name="Beemelmanns C."/>
        </authorList>
    </citation>
    <scope>NUCLEOTIDE SEQUENCE [LARGE SCALE GENOMIC DNA]</scope>
    <source>
        <strain evidence="8 9">RB68</strain>
    </source>
</reference>
<keyword evidence="5" id="KW-0808">Transferase</keyword>
<gene>
    <name evidence="8" type="ORF">ACRB68_23370</name>
</gene>
<comment type="catalytic activity">
    <reaction evidence="1">
        <text>D-fructose 6-phosphate + L-glutamine = D-glucosamine 6-phosphate + L-glutamate</text>
        <dbReference type="Rhea" id="RHEA:13237"/>
        <dbReference type="ChEBI" id="CHEBI:29985"/>
        <dbReference type="ChEBI" id="CHEBI:58359"/>
        <dbReference type="ChEBI" id="CHEBI:58725"/>
        <dbReference type="ChEBI" id="CHEBI:61527"/>
        <dbReference type="EC" id="2.6.1.16"/>
    </reaction>
</comment>
<dbReference type="InterPro" id="IPR029055">
    <property type="entry name" value="Ntn_hydrolases_N"/>
</dbReference>
<comment type="caution">
    <text evidence="8">The sequence shown here is derived from an EMBL/GenBank/DDBJ whole genome shotgun (WGS) entry which is preliminary data.</text>
</comment>
<evidence type="ECO:0000313" key="9">
    <source>
        <dbReference type="Proteomes" id="UP000487268"/>
    </source>
</evidence>
<sequence length="308" mass="32400">MCGLFGLLRSPLAGHPGRASGVLVALGVLAEERGDDSAGIALLTGHAVAPGRERPAAGTTGERHSDISHDGCRIVKGRGRFTGVWRPDLLPLLDAAPVALGHTRWATQGSPAELVNASPLVVPGTGAGIIATHNGDVEAGLLRERYELPPPAGSTDSETVFQLLARCGGTRDVTAVLRSLVGRAALAWVDRGRPGEVHLARAALSPLAVAVDTEENLYWASNPGWFRRVEQDTGVRFVSVDMLREGGYLKIGTGGVLARAGFTPTARDWDLDGRVWTGFSAADAARDRALLRHLVHEPEHAAAGPRVA</sequence>
<dbReference type="Pfam" id="PF13522">
    <property type="entry name" value="GATase_6"/>
    <property type="match status" value="1"/>
</dbReference>